<feature type="transmembrane region" description="Helical" evidence="1">
    <location>
        <begin position="113"/>
        <end position="132"/>
    </location>
</feature>
<accession>A0A7R9MD62</accession>
<keyword evidence="3" id="KW-1185">Reference proteome</keyword>
<evidence type="ECO:0000256" key="1">
    <source>
        <dbReference type="SAM" id="Phobius"/>
    </source>
</evidence>
<proteinExistence type="predicted"/>
<dbReference type="Proteomes" id="UP000728032">
    <property type="component" value="Unassembled WGS sequence"/>
</dbReference>
<dbReference type="AlphaFoldDB" id="A0A7R9MD62"/>
<keyword evidence="1" id="KW-0472">Membrane</keyword>
<dbReference type="EMBL" id="CAJPVJ010013957">
    <property type="protein sequence ID" value="CAG2175118.1"/>
    <property type="molecule type" value="Genomic_DNA"/>
</dbReference>
<reference evidence="2" key="1">
    <citation type="submission" date="2020-11" db="EMBL/GenBank/DDBJ databases">
        <authorList>
            <person name="Tran Van P."/>
        </authorList>
    </citation>
    <scope>NUCLEOTIDE SEQUENCE</scope>
</reference>
<sequence length="405" mass="45471">MRQTLKNLLQSGVQREGHHSETMDVFVLANCELKRSHKLIKMSQETPRTELIAYGNIISLLDNMGALEFSNYLLVIINECQTKKDEMINLKRKLRNRKVDAVAQQDKYRTDKILWCTVSCASLVAGGVAAAIPGVNLIVAGAVLITNVAAIGGNMKCDRDNNREVLKIVSKVNNLSDNLKSTAMIVSERKEEFIRERIRLIEAGISEEYATLVLIIAMLRNKTRFKSTLPAQTKRPHIKYQAPFTSSFTVATALQSAKKYGLYAFEKAPKLIKVSPEFMGGVAAGLAVLGVAFSIYDCANACLKTSPAIVVIDEMVDVLTSGQESLDYFIGLLNTIRITINQQEIINSRMEMRAEIESIRQEVRESMHDLHLEFSGFRREVRDGNRRQDDTSQRILDTLSRLDRI</sequence>
<organism evidence="2">
    <name type="scientific">Oppiella nova</name>
    <dbReference type="NCBI Taxonomy" id="334625"/>
    <lineage>
        <taxon>Eukaryota</taxon>
        <taxon>Metazoa</taxon>
        <taxon>Ecdysozoa</taxon>
        <taxon>Arthropoda</taxon>
        <taxon>Chelicerata</taxon>
        <taxon>Arachnida</taxon>
        <taxon>Acari</taxon>
        <taxon>Acariformes</taxon>
        <taxon>Sarcoptiformes</taxon>
        <taxon>Oribatida</taxon>
        <taxon>Brachypylina</taxon>
        <taxon>Oppioidea</taxon>
        <taxon>Oppiidae</taxon>
        <taxon>Oppiella</taxon>
    </lineage>
</organism>
<keyword evidence="1" id="KW-0812">Transmembrane</keyword>
<evidence type="ECO:0000313" key="3">
    <source>
        <dbReference type="Proteomes" id="UP000728032"/>
    </source>
</evidence>
<evidence type="ECO:0000313" key="2">
    <source>
        <dbReference type="EMBL" id="CAD7657932.1"/>
    </source>
</evidence>
<keyword evidence="1" id="KW-1133">Transmembrane helix</keyword>
<protein>
    <submittedName>
        <fullName evidence="2">Uncharacterized protein</fullName>
    </submittedName>
</protein>
<gene>
    <name evidence="2" type="ORF">ONB1V03_LOCUS14557</name>
</gene>
<name>A0A7R9MD62_9ACAR</name>
<dbReference type="EMBL" id="OC928782">
    <property type="protein sequence ID" value="CAD7657932.1"/>
    <property type="molecule type" value="Genomic_DNA"/>
</dbReference>